<evidence type="ECO:0008006" key="3">
    <source>
        <dbReference type="Google" id="ProtNLM"/>
    </source>
</evidence>
<gene>
    <name evidence="1" type="ORF">WQ57_25105</name>
</gene>
<dbReference type="EMBL" id="LAYY01000101">
    <property type="protein sequence ID" value="KKK33324.1"/>
    <property type="molecule type" value="Genomic_DNA"/>
</dbReference>
<dbReference type="Pfam" id="PF15980">
    <property type="entry name" value="ComGF"/>
    <property type="match status" value="1"/>
</dbReference>
<proteinExistence type="predicted"/>
<evidence type="ECO:0000313" key="1">
    <source>
        <dbReference type="EMBL" id="KKK33324.1"/>
    </source>
</evidence>
<reference evidence="1 2" key="1">
    <citation type="submission" date="2015-04" db="EMBL/GenBank/DDBJ databases">
        <title>Taxonomic description and genome sequence of Bacillus campisalis sp. nov., a novel member of the genus Bacillus isolated from solar saltern.</title>
        <authorList>
            <person name="Mathan Kumar R."/>
            <person name="Kaur G."/>
            <person name="Kumar A."/>
            <person name="Singh N.K."/>
            <person name="Kaur N."/>
            <person name="Kumar N."/>
            <person name="Mayilraj S."/>
        </authorList>
    </citation>
    <scope>NUCLEOTIDE SEQUENCE [LARGE SCALE GENOMIC DNA]</scope>
    <source>
        <strain evidence="1 2">SA2-6</strain>
    </source>
</reference>
<dbReference type="AlphaFoldDB" id="A0A0M2SF30"/>
<dbReference type="PATRIC" id="fig|1408103.3.peg.5416"/>
<accession>A0A0M2SF30</accession>
<dbReference type="InterPro" id="IPR016977">
    <property type="entry name" value="ComGF"/>
</dbReference>
<dbReference type="Proteomes" id="UP000034166">
    <property type="component" value="Unassembled WGS sequence"/>
</dbReference>
<dbReference type="NCBIfam" id="NF041002">
    <property type="entry name" value="pilin_ComGF"/>
    <property type="match status" value="1"/>
</dbReference>
<organism evidence="1 2">
    <name type="scientific">Mesobacillus campisalis</name>
    <dbReference type="NCBI Taxonomy" id="1408103"/>
    <lineage>
        <taxon>Bacteria</taxon>
        <taxon>Bacillati</taxon>
        <taxon>Bacillota</taxon>
        <taxon>Bacilli</taxon>
        <taxon>Bacillales</taxon>
        <taxon>Bacillaceae</taxon>
        <taxon>Mesobacillus</taxon>
    </lineage>
</organism>
<dbReference type="OrthoDB" id="2361316at2"/>
<keyword evidence="2" id="KW-1185">Reference proteome</keyword>
<comment type="caution">
    <text evidence="1">The sequence shown here is derived from an EMBL/GenBank/DDBJ whole genome shotgun (WGS) entry which is preliminary data.</text>
</comment>
<evidence type="ECO:0000313" key="2">
    <source>
        <dbReference type="Proteomes" id="UP000034166"/>
    </source>
</evidence>
<sequence length="135" mass="15282">MAEMLTAFAVFCMIALFLPLGLKTILTNQHSEIGLQRLEWEVFASQFKKEVRLSSNATVQGDRLVLARNEETVQFEKFGTNIRRRVNGTGHEIVLQNVAWVRFLPLPQGVIIQVTDLNGNQYEVTSRSFISLAQS</sequence>
<protein>
    <recommendedName>
        <fullName evidence="3">Competence protein comGF</fullName>
    </recommendedName>
</protein>
<name>A0A0M2SF30_9BACI</name>